<dbReference type="RefSeq" id="WP_305169602.1">
    <property type="nucleotide sequence ID" value="NZ_JAUUUU010000001.1"/>
</dbReference>
<dbReference type="AlphaFoldDB" id="A0AAW8B231"/>
<dbReference type="PANTHER" id="PTHR46679">
    <property type="match status" value="1"/>
</dbReference>
<comment type="function">
    <text evidence="6">Has a glutathione-disulfide oxidoreductase activity in the presence of NADPH and glutathione reductase. Reduces low molecular weight disulfides and proteins.</text>
</comment>
<dbReference type="InterPro" id="IPR011900">
    <property type="entry name" value="GRX_bact"/>
</dbReference>
<dbReference type="GO" id="GO:0015035">
    <property type="term" value="F:protein-disulfide reductase activity"/>
    <property type="evidence" value="ECO:0007669"/>
    <property type="project" value="TreeGrafter"/>
</dbReference>
<proteinExistence type="inferred from homology"/>
<dbReference type="Gene3D" id="3.40.30.10">
    <property type="entry name" value="Glutaredoxin"/>
    <property type="match status" value="1"/>
</dbReference>
<evidence type="ECO:0000259" key="7">
    <source>
        <dbReference type="Pfam" id="PF00462"/>
    </source>
</evidence>
<dbReference type="CDD" id="cd03418">
    <property type="entry name" value="GRX_GRXb_1_3_like"/>
    <property type="match status" value="1"/>
</dbReference>
<evidence type="ECO:0000256" key="3">
    <source>
        <dbReference type="ARBA" id="ARBA00022982"/>
    </source>
</evidence>
<keyword evidence="6" id="KW-0963">Cytoplasm</keyword>
<sequence length="86" mass="9548">MTQVRIYTTRTCGYCVAAKNLLANKGLNFEEISVDGDQAKRKELVVMSGRHTVPQIWVGDAHVGGYDDLRRLEQQGELDQLLAAQG</sequence>
<evidence type="ECO:0000256" key="4">
    <source>
        <dbReference type="ARBA" id="ARBA00023157"/>
    </source>
</evidence>
<dbReference type="InterPro" id="IPR036249">
    <property type="entry name" value="Thioredoxin-like_sf"/>
</dbReference>
<dbReference type="GO" id="GO:0045454">
    <property type="term" value="P:cell redox homeostasis"/>
    <property type="evidence" value="ECO:0007669"/>
    <property type="project" value="InterPro"/>
</dbReference>
<dbReference type="PROSITE" id="PS51354">
    <property type="entry name" value="GLUTAREDOXIN_2"/>
    <property type="match status" value="1"/>
</dbReference>
<accession>A0AAW8B231</accession>
<comment type="caution">
    <text evidence="8">The sequence shown here is derived from an EMBL/GenBank/DDBJ whole genome shotgun (WGS) entry which is preliminary data.</text>
</comment>
<evidence type="ECO:0000313" key="9">
    <source>
        <dbReference type="Proteomes" id="UP001178354"/>
    </source>
</evidence>
<name>A0AAW8B231_9GAMM</name>
<evidence type="ECO:0000256" key="6">
    <source>
        <dbReference type="RuleBase" id="RU364065"/>
    </source>
</evidence>
<keyword evidence="9" id="KW-1185">Reference proteome</keyword>
<evidence type="ECO:0000313" key="8">
    <source>
        <dbReference type="EMBL" id="MDP1520090.1"/>
    </source>
</evidence>
<dbReference type="InterPro" id="IPR002109">
    <property type="entry name" value="Glutaredoxin"/>
</dbReference>
<dbReference type="NCBIfam" id="TIGR02181">
    <property type="entry name" value="GRX_bact"/>
    <property type="match status" value="1"/>
</dbReference>
<protein>
    <recommendedName>
        <fullName evidence="6">Glutaredoxin</fullName>
    </recommendedName>
</protein>
<evidence type="ECO:0000256" key="1">
    <source>
        <dbReference type="ARBA" id="ARBA00007787"/>
    </source>
</evidence>
<keyword evidence="5 6" id="KW-0676">Redox-active center</keyword>
<keyword evidence="4" id="KW-1015">Disulfide bond</keyword>
<dbReference type="InterPro" id="IPR014025">
    <property type="entry name" value="Glutaredoxin_subgr"/>
</dbReference>
<organism evidence="8 9">
    <name type="scientific">Porticoccus litoralis</name>
    <dbReference type="NCBI Taxonomy" id="434086"/>
    <lineage>
        <taxon>Bacteria</taxon>
        <taxon>Pseudomonadati</taxon>
        <taxon>Pseudomonadota</taxon>
        <taxon>Gammaproteobacteria</taxon>
        <taxon>Cellvibrionales</taxon>
        <taxon>Porticoccaceae</taxon>
        <taxon>Porticoccus</taxon>
    </lineage>
</organism>
<dbReference type="Proteomes" id="UP001178354">
    <property type="component" value="Unassembled WGS sequence"/>
</dbReference>
<comment type="similarity">
    <text evidence="1 6">Belongs to the glutaredoxin family.</text>
</comment>
<dbReference type="GO" id="GO:0015038">
    <property type="term" value="F:glutathione disulfide oxidoreductase activity"/>
    <property type="evidence" value="ECO:0007669"/>
    <property type="project" value="UniProtKB-UniRule"/>
</dbReference>
<gene>
    <name evidence="8" type="primary">grxC</name>
    <name evidence="8" type="ORF">Q8A57_03825</name>
</gene>
<keyword evidence="3 6" id="KW-0249">Electron transport</keyword>
<dbReference type="EMBL" id="JAUUUU010000001">
    <property type="protein sequence ID" value="MDP1520090.1"/>
    <property type="molecule type" value="Genomic_DNA"/>
</dbReference>
<dbReference type="Pfam" id="PF00462">
    <property type="entry name" value="Glutaredoxin"/>
    <property type="match status" value="1"/>
</dbReference>
<feature type="domain" description="Glutaredoxin" evidence="7">
    <location>
        <begin position="4"/>
        <end position="63"/>
    </location>
</feature>
<dbReference type="SUPFAM" id="SSF52833">
    <property type="entry name" value="Thioredoxin-like"/>
    <property type="match status" value="1"/>
</dbReference>
<reference evidence="8" key="1">
    <citation type="journal article" date="2010" name="Int. J. Syst. Evol. Microbiol.">
        <title>Porticoccus litoralis gen. nov., sp. nov., a gammaproteobacterium isolated from the Yellow Sea.</title>
        <authorList>
            <person name="Oh H.M."/>
            <person name="Kim H."/>
            <person name="Kim K.M."/>
            <person name="Min G.S."/>
            <person name="Cho J.C."/>
        </authorList>
    </citation>
    <scope>NUCLEOTIDE SEQUENCE</scope>
    <source>
        <strain evidence="8">DSM 25064</strain>
    </source>
</reference>
<keyword evidence="2 6" id="KW-0813">Transport</keyword>
<evidence type="ECO:0000256" key="5">
    <source>
        <dbReference type="ARBA" id="ARBA00023284"/>
    </source>
</evidence>
<reference evidence="8" key="2">
    <citation type="submission" date="2023-08" db="EMBL/GenBank/DDBJ databases">
        <authorList>
            <person name="Luo J."/>
        </authorList>
    </citation>
    <scope>NUCLEOTIDE SEQUENCE</scope>
    <source>
        <strain evidence="8">DSM 25064</strain>
    </source>
</reference>
<dbReference type="PANTHER" id="PTHR46679:SF1">
    <property type="entry name" value="GLUTAREDOXIN-2, MITOCHONDRIAL"/>
    <property type="match status" value="1"/>
</dbReference>
<dbReference type="PRINTS" id="PR00160">
    <property type="entry name" value="GLUTAREDOXIN"/>
</dbReference>
<evidence type="ECO:0000256" key="2">
    <source>
        <dbReference type="ARBA" id="ARBA00022448"/>
    </source>
</evidence>